<accession>A0A835ML52</accession>
<dbReference type="InterPro" id="IPR004045">
    <property type="entry name" value="Glutathione_S-Trfase_N"/>
</dbReference>
<dbReference type="Pfam" id="PF13410">
    <property type="entry name" value="GST_C_2"/>
    <property type="match status" value="1"/>
</dbReference>
<dbReference type="SUPFAM" id="SSF52833">
    <property type="entry name" value="Thioredoxin-like"/>
    <property type="match status" value="1"/>
</dbReference>
<dbReference type="InterPro" id="IPR036249">
    <property type="entry name" value="Thioredoxin-like_sf"/>
</dbReference>
<feature type="domain" description="GST C-terminal" evidence="2">
    <location>
        <begin position="61"/>
        <end position="258"/>
    </location>
</feature>
<organism evidence="3 4">
    <name type="scientific">Salix dunnii</name>
    <dbReference type="NCBI Taxonomy" id="1413687"/>
    <lineage>
        <taxon>Eukaryota</taxon>
        <taxon>Viridiplantae</taxon>
        <taxon>Streptophyta</taxon>
        <taxon>Embryophyta</taxon>
        <taxon>Tracheophyta</taxon>
        <taxon>Spermatophyta</taxon>
        <taxon>Magnoliopsida</taxon>
        <taxon>eudicotyledons</taxon>
        <taxon>Gunneridae</taxon>
        <taxon>Pentapetalae</taxon>
        <taxon>rosids</taxon>
        <taxon>fabids</taxon>
        <taxon>Malpighiales</taxon>
        <taxon>Salicaceae</taxon>
        <taxon>Saliceae</taxon>
        <taxon>Salix</taxon>
    </lineage>
</organism>
<dbReference type="PANTHER" id="PTHR44328">
    <property type="entry name" value="GLUTATHIONE S-TRANSFERASE L1"/>
    <property type="match status" value="1"/>
</dbReference>
<gene>
    <name evidence="3" type="ORF">SADUNF_Sadunf16G0075300</name>
</gene>
<keyword evidence="1" id="KW-0812">Transmembrane</keyword>
<keyword evidence="4" id="KW-1185">Reference proteome</keyword>
<feature type="transmembrane region" description="Helical" evidence="1">
    <location>
        <begin position="34"/>
        <end position="55"/>
    </location>
</feature>
<dbReference type="EMBL" id="JADGMS010000016">
    <property type="protein sequence ID" value="KAF9664986.1"/>
    <property type="molecule type" value="Genomic_DNA"/>
</dbReference>
<dbReference type="Gene3D" id="1.20.1050.10">
    <property type="match status" value="1"/>
</dbReference>
<dbReference type="CDD" id="cd03203">
    <property type="entry name" value="GST_C_Lambda"/>
    <property type="match status" value="1"/>
</dbReference>
<keyword evidence="1" id="KW-0472">Membrane</keyword>
<dbReference type="InterPro" id="IPR044629">
    <property type="entry name" value="GSTL1/2/3"/>
</dbReference>
<dbReference type="Pfam" id="PF13417">
    <property type="entry name" value="GST_N_3"/>
    <property type="match status" value="1"/>
</dbReference>
<dbReference type="GO" id="GO:0004364">
    <property type="term" value="F:glutathione transferase activity"/>
    <property type="evidence" value="ECO:0007669"/>
    <property type="project" value="InterPro"/>
</dbReference>
<keyword evidence="1" id="KW-1133">Transmembrane helix</keyword>
<dbReference type="AlphaFoldDB" id="A0A835ML52"/>
<dbReference type="InterPro" id="IPR036282">
    <property type="entry name" value="Glutathione-S-Trfase_C_sf"/>
</dbReference>
<proteinExistence type="predicted"/>
<evidence type="ECO:0000313" key="4">
    <source>
        <dbReference type="Proteomes" id="UP000657918"/>
    </source>
</evidence>
<dbReference type="Proteomes" id="UP000657918">
    <property type="component" value="Chromosome 16"/>
</dbReference>
<comment type="caution">
    <text evidence="3">The sequence shown here is derived from an EMBL/GenBank/DDBJ whole genome shotgun (WGS) entry which is preliminary data.</text>
</comment>
<dbReference type="PANTHER" id="PTHR44328:SF6">
    <property type="entry name" value="GLUTATHIONE S-TRANSFERASE L1-RELATED"/>
    <property type="match status" value="1"/>
</dbReference>
<evidence type="ECO:0000313" key="3">
    <source>
        <dbReference type="EMBL" id="KAF9664986.1"/>
    </source>
</evidence>
<name>A0A835ML52_9ROSI</name>
<dbReference type="PROSITE" id="PS50405">
    <property type="entry name" value="GST_CTER"/>
    <property type="match status" value="1"/>
</dbReference>
<dbReference type="Gene3D" id="3.40.30.10">
    <property type="entry name" value="Glutaredoxin"/>
    <property type="match status" value="1"/>
</dbReference>
<dbReference type="InterPro" id="IPR010987">
    <property type="entry name" value="Glutathione-S-Trfase_C-like"/>
</dbReference>
<protein>
    <recommendedName>
        <fullName evidence="2">GST C-terminal domain-containing protein</fullName>
    </recommendedName>
</protein>
<evidence type="ECO:0000256" key="1">
    <source>
        <dbReference type="SAM" id="Phobius"/>
    </source>
</evidence>
<evidence type="ECO:0000259" key="2">
    <source>
        <dbReference type="PROSITE" id="PS50405"/>
    </source>
</evidence>
<sequence length="260" mass="29714">MASAALDKSVPEILPPSLDATAEQPPLFDGTTRFVFLLLLLLLWLTVVYMLHVSICPASLDHQEFQGLLFILTGLQDEIKLVPLILQNRPAWYSEKVYPPNKVPSLEHKGKITGESLDLIKYLESNFQGPSLLHEDPAKKEFTEELFSYTDTFNRTVFTALKGDMEKEAGPAFDHLEIALHKFDDGPFFLGQEFSLVDIAYITFVERFYIFLSEVFKYDITAGRPKLAAWIEEVNKIEAYKQTKTDSKEMVETYKNKFMA</sequence>
<dbReference type="OrthoDB" id="4951845at2759"/>
<dbReference type="FunFam" id="1.20.1050.10:FF:000041">
    <property type="entry name" value="Lambda class glutathione S-transferase"/>
    <property type="match status" value="1"/>
</dbReference>
<dbReference type="SUPFAM" id="SSF47616">
    <property type="entry name" value="GST C-terminal domain-like"/>
    <property type="match status" value="1"/>
</dbReference>
<reference evidence="3 4" key="1">
    <citation type="submission" date="2020-10" db="EMBL/GenBank/DDBJ databases">
        <title>Plant Genome Project.</title>
        <authorList>
            <person name="Zhang R.-G."/>
        </authorList>
    </citation>
    <scope>NUCLEOTIDE SEQUENCE [LARGE SCALE GENOMIC DNA]</scope>
    <source>
        <strain evidence="3">FAFU-HL-1</strain>
        <tissue evidence="3">Leaf</tissue>
    </source>
</reference>